<comment type="similarity">
    <text evidence="1">Belongs to the PA28 family.</text>
</comment>
<dbReference type="GO" id="GO:2000045">
    <property type="term" value="P:regulation of G1/S transition of mitotic cell cycle"/>
    <property type="evidence" value="ECO:0007669"/>
    <property type="project" value="TreeGrafter"/>
</dbReference>
<proteinExistence type="inferred from homology"/>
<dbReference type="PANTHER" id="PTHR10660:SF6">
    <property type="entry name" value="PROTEASOME ACTIVATOR COMPLEX SUBUNIT 2"/>
    <property type="match status" value="1"/>
</dbReference>
<keyword evidence="3" id="KW-0647">Proteasome</keyword>
<dbReference type="InterPro" id="IPR036252">
    <property type="entry name" value="Proteasome_activ_sf"/>
</dbReference>
<dbReference type="PANTHER" id="PTHR10660">
    <property type="entry name" value="PROTEASOME REGULATOR PA28"/>
    <property type="match status" value="1"/>
</dbReference>
<organism evidence="12 13">
    <name type="scientific">Oncorhynchus kisutch</name>
    <name type="common">Coho salmon</name>
    <name type="synonym">Salmo kisutch</name>
    <dbReference type="NCBI Taxonomy" id="8019"/>
    <lineage>
        <taxon>Eukaryota</taxon>
        <taxon>Metazoa</taxon>
        <taxon>Chordata</taxon>
        <taxon>Craniata</taxon>
        <taxon>Vertebrata</taxon>
        <taxon>Euteleostomi</taxon>
        <taxon>Actinopterygii</taxon>
        <taxon>Neopterygii</taxon>
        <taxon>Teleostei</taxon>
        <taxon>Protacanthopterygii</taxon>
        <taxon>Salmoniformes</taxon>
        <taxon>Salmonidae</taxon>
        <taxon>Salmoninae</taxon>
        <taxon>Oncorhynchus</taxon>
    </lineage>
</organism>
<accession>A0A8C7ICH3</accession>
<dbReference type="Ensembl" id="ENSOKIT00005071403.1">
    <property type="protein sequence ID" value="ENSOKIP00005067124.1"/>
    <property type="gene ID" value="ENSOKIG00005028839.1"/>
</dbReference>
<dbReference type="InterPro" id="IPR009077">
    <property type="entry name" value="Proteasome_activ_PA28"/>
</dbReference>
<evidence type="ECO:0000259" key="10">
    <source>
        <dbReference type="Pfam" id="PF02251"/>
    </source>
</evidence>
<dbReference type="GO" id="GO:0005654">
    <property type="term" value="C:nucleoplasm"/>
    <property type="evidence" value="ECO:0007669"/>
    <property type="project" value="TreeGrafter"/>
</dbReference>
<dbReference type="GeneTree" id="ENSGT00950000183098"/>
<dbReference type="Gene3D" id="1.20.120.180">
    <property type="entry name" value="Proteasome activator pa28, C-terminal domain"/>
    <property type="match status" value="1"/>
</dbReference>
<protein>
    <recommendedName>
        <fullName evidence="7">Proteasome activator complex subunit 2</fullName>
    </recommendedName>
    <alternativeName>
        <fullName evidence="8">Proteasome activator 28 subunit beta</fullName>
    </alternativeName>
</protein>
<dbReference type="Pfam" id="PF02252">
    <property type="entry name" value="PA28_C"/>
    <property type="match status" value="1"/>
</dbReference>
<dbReference type="Proteomes" id="UP000694557">
    <property type="component" value="Unassembled WGS sequence"/>
</dbReference>
<gene>
    <name evidence="12" type="primary">LOC109884280</name>
</gene>
<dbReference type="GO" id="GO:0005737">
    <property type="term" value="C:cytoplasm"/>
    <property type="evidence" value="ECO:0007669"/>
    <property type="project" value="TreeGrafter"/>
</dbReference>
<dbReference type="FunFam" id="1.20.120.180:FF:000002">
    <property type="entry name" value="Proteasome activator complex subunit 1"/>
    <property type="match status" value="1"/>
</dbReference>
<evidence type="ECO:0000256" key="1">
    <source>
        <dbReference type="ARBA" id="ARBA00005883"/>
    </source>
</evidence>
<evidence type="ECO:0000256" key="6">
    <source>
        <dbReference type="ARBA" id="ARBA00038631"/>
    </source>
</evidence>
<dbReference type="GO" id="GO:0061133">
    <property type="term" value="F:endopeptidase activator activity"/>
    <property type="evidence" value="ECO:0007669"/>
    <property type="project" value="TreeGrafter"/>
</dbReference>
<evidence type="ECO:0000256" key="2">
    <source>
        <dbReference type="ARBA" id="ARBA00022553"/>
    </source>
</evidence>
<evidence type="ECO:0000259" key="11">
    <source>
        <dbReference type="Pfam" id="PF02252"/>
    </source>
</evidence>
<dbReference type="AlphaFoldDB" id="A0A8C7ICH3"/>
<dbReference type="Pfam" id="PF02251">
    <property type="entry name" value="PA28_N"/>
    <property type="match status" value="1"/>
</dbReference>
<evidence type="ECO:0000256" key="4">
    <source>
        <dbReference type="ARBA" id="ARBA00022990"/>
    </source>
</evidence>
<evidence type="ECO:0000313" key="12">
    <source>
        <dbReference type="Ensembl" id="ENSOKIP00005067124.1"/>
    </source>
</evidence>
<evidence type="ECO:0000256" key="5">
    <source>
        <dbReference type="ARBA" id="ARBA00037467"/>
    </source>
</evidence>
<evidence type="ECO:0000256" key="8">
    <source>
        <dbReference type="ARBA" id="ARBA00041908"/>
    </source>
</evidence>
<feature type="domain" description="Proteasome activator PA28 C-terminal" evidence="11">
    <location>
        <begin position="428"/>
        <end position="569"/>
    </location>
</feature>
<dbReference type="InterPro" id="IPR003185">
    <property type="entry name" value="Proteasome_activ_PA28_N"/>
</dbReference>
<comment type="subunit">
    <text evidence="6">Heterodimer of PSME1 and PSME2, which forms a hexameric ring.</text>
</comment>
<sequence>SVSNYIPLKISQLGQPAEGKPHCVTVCSFLHCEIDLPFTLLSSISPSPHPLPPLLLSISSFLPPSTLYLPSSHLSPLPPPSTSLPLIYLPSLHPLPPFLSSISPFLPLIYLSLPPSHLSLPSPHPLPPSTLYLPSSHLSPLPHPLPPFLSSISPSLHPLPPFLSSISPSLHPLPPFLSSISPPPPSTSLHPLPPFLSSISSPSTLYLPSISPPSHPLPPFLSSISPSLHPLPPFLSSISPPSTLYLHLSPLPPPSTSLPLIYLSSLHPLPPIYLPSLHPLPPIYLPSLHPLPPIYLIYLPSLHPLPQLPSIYLSLPPPSTSNSHLSISPSLYPLPPSTSHLSISPSTLYLPSSHLSLPPSTLYLPPSHLSLPCLFQEDDLNLPDMSTLQAPLNIPIPDPPTAEDEEMETDKNDDEKKKKKKAPSCGLIKGNEKIVKLLDRVKPEILSLRETIITVSCWIQHLIPKIEDGNDFGVAIQEKILERIAAVKTKVDGFHTNINKYFSERGDAVAKASKSTHVMDYRSLVHEKDEAVYSDIRVILLDIRGFYVELYDIISKNLEKVTNPKGEEKPSMY</sequence>
<dbReference type="InterPro" id="IPR036997">
    <property type="entry name" value="PA28_C_sf"/>
</dbReference>
<keyword evidence="13" id="KW-1185">Reference proteome</keyword>
<dbReference type="SUPFAM" id="SSF47216">
    <property type="entry name" value="Proteasome activator"/>
    <property type="match status" value="1"/>
</dbReference>
<evidence type="ECO:0000256" key="7">
    <source>
        <dbReference type="ARBA" id="ARBA00039312"/>
    </source>
</evidence>
<dbReference type="GO" id="GO:0061136">
    <property type="term" value="P:regulation of proteasomal protein catabolic process"/>
    <property type="evidence" value="ECO:0007669"/>
    <property type="project" value="TreeGrafter"/>
</dbReference>
<dbReference type="GO" id="GO:0008537">
    <property type="term" value="C:proteasome activator complex"/>
    <property type="evidence" value="ECO:0007669"/>
    <property type="project" value="InterPro"/>
</dbReference>
<evidence type="ECO:0000256" key="9">
    <source>
        <dbReference type="SAM" id="MobiDB-lite"/>
    </source>
</evidence>
<name>A0A8C7ICH3_ONCKI</name>
<evidence type="ECO:0000313" key="13">
    <source>
        <dbReference type="Proteomes" id="UP000694557"/>
    </source>
</evidence>
<keyword evidence="2" id="KW-0597">Phosphoprotein</keyword>
<feature type="region of interest" description="Disordered" evidence="9">
    <location>
        <begin position="387"/>
        <end position="423"/>
    </location>
</feature>
<evidence type="ECO:0000256" key="3">
    <source>
        <dbReference type="ARBA" id="ARBA00022942"/>
    </source>
</evidence>
<keyword evidence="4" id="KW-0007">Acetylation</keyword>
<comment type="function">
    <text evidence="5">Implicated in immunoproteasome assembly and required for efficient antigen processing. The PA28 activator complex enhances the generation of class I binding peptides by altering the cleavage pattern of the proteasome.</text>
</comment>
<dbReference type="InterPro" id="IPR003186">
    <property type="entry name" value="PA28_C"/>
</dbReference>
<reference evidence="12" key="2">
    <citation type="submission" date="2025-09" db="UniProtKB">
        <authorList>
            <consortium name="Ensembl"/>
        </authorList>
    </citation>
    <scope>IDENTIFICATION</scope>
</reference>
<feature type="domain" description="Proteasome activator PA28 N-terminal" evidence="10">
    <location>
        <begin position="364"/>
        <end position="399"/>
    </location>
</feature>
<reference evidence="12" key="1">
    <citation type="submission" date="2025-08" db="UniProtKB">
        <authorList>
            <consortium name="Ensembl"/>
        </authorList>
    </citation>
    <scope>IDENTIFICATION</scope>
</reference>